<protein>
    <recommendedName>
        <fullName evidence="5">Transmembrane protein</fullName>
    </recommendedName>
</protein>
<dbReference type="Proteomes" id="UP000030645">
    <property type="component" value="Unassembled WGS sequence"/>
</dbReference>
<feature type="compositionally biased region" description="Basic residues" evidence="1">
    <location>
        <begin position="101"/>
        <end position="113"/>
    </location>
</feature>
<evidence type="ECO:0000313" key="4">
    <source>
        <dbReference type="Proteomes" id="UP000030645"/>
    </source>
</evidence>
<feature type="transmembrane region" description="Helical" evidence="2">
    <location>
        <begin position="162"/>
        <end position="184"/>
    </location>
</feature>
<evidence type="ECO:0000256" key="2">
    <source>
        <dbReference type="SAM" id="Phobius"/>
    </source>
</evidence>
<proteinExistence type="predicted"/>
<dbReference type="STRING" id="981085.W9S5V0"/>
<dbReference type="PANTHER" id="PTHR34188:SF20">
    <property type="entry name" value="PROTEIN, PUTATIVE-RELATED"/>
    <property type="match status" value="1"/>
</dbReference>
<reference evidence="4" key="1">
    <citation type="submission" date="2013-01" db="EMBL/GenBank/DDBJ databases">
        <title>Draft Genome Sequence of a Mulberry Tree, Morus notabilis C.K. Schneid.</title>
        <authorList>
            <person name="He N."/>
            <person name="Zhao S."/>
        </authorList>
    </citation>
    <scope>NUCLEOTIDE SEQUENCE</scope>
</reference>
<keyword evidence="4" id="KW-1185">Reference proteome</keyword>
<keyword evidence="2" id="KW-1133">Transmembrane helix</keyword>
<evidence type="ECO:0000256" key="1">
    <source>
        <dbReference type="SAM" id="MobiDB-lite"/>
    </source>
</evidence>
<sequence>MDHNSLRDTGFGVDLESGVLTSEEELSSILVSGSKRTLVSKLCGGLVDGLIKAEDGVSGCCGNVSSPNGVSPESVKVVGANKMLDGEEAAAGHLEKTPVKEKRKKTSNKKALKPPRPPRGPSLDAADQKLVREISELAMLKRARIERMKAVKKMKAAKASSSSSNIFAMVFTVIFCLVIFFHGMSCGRSPQSFQGPSVSAGSTEGGLISVQFYPIPSASIPNGPGSESPNLVEQVAGSDLREKLRRLAGDRTVWNYADLMKVENYADLVKQMERGEVSG</sequence>
<accession>W9S5V0</accession>
<evidence type="ECO:0000313" key="3">
    <source>
        <dbReference type="EMBL" id="EXC27500.1"/>
    </source>
</evidence>
<name>W9S5V0_9ROSA</name>
<dbReference type="PANTHER" id="PTHR34188">
    <property type="entry name" value="OS01G0299500 PROTEIN"/>
    <property type="match status" value="1"/>
</dbReference>
<organism evidence="3 4">
    <name type="scientific">Morus notabilis</name>
    <dbReference type="NCBI Taxonomy" id="981085"/>
    <lineage>
        <taxon>Eukaryota</taxon>
        <taxon>Viridiplantae</taxon>
        <taxon>Streptophyta</taxon>
        <taxon>Embryophyta</taxon>
        <taxon>Tracheophyta</taxon>
        <taxon>Spermatophyta</taxon>
        <taxon>Magnoliopsida</taxon>
        <taxon>eudicotyledons</taxon>
        <taxon>Gunneridae</taxon>
        <taxon>Pentapetalae</taxon>
        <taxon>rosids</taxon>
        <taxon>fabids</taxon>
        <taxon>Rosales</taxon>
        <taxon>Moraceae</taxon>
        <taxon>Moreae</taxon>
        <taxon>Morus</taxon>
    </lineage>
</organism>
<evidence type="ECO:0008006" key="5">
    <source>
        <dbReference type="Google" id="ProtNLM"/>
    </source>
</evidence>
<keyword evidence="2" id="KW-0472">Membrane</keyword>
<keyword evidence="2" id="KW-0812">Transmembrane</keyword>
<gene>
    <name evidence="3" type="ORF">L484_004572</name>
</gene>
<dbReference type="EMBL" id="KE346148">
    <property type="protein sequence ID" value="EXC27500.1"/>
    <property type="molecule type" value="Genomic_DNA"/>
</dbReference>
<dbReference type="eggNOG" id="ENOG502S30Q">
    <property type="taxonomic scope" value="Eukaryota"/>
</dbReference>
<feature type="region of interest" description="Disordered" evidence="1">
    <location>
        <begin position="89"/>
        <end position="126"/>
    </location>
</feature>
<dbReference type="AlphaFoldDB" id="W9S5V0"/>